<dbReference type="Pfam" id="PF07690">
    <property type="entry name" value="MFS_1"/>
    <property type="match status" value="1"/>
</dbReference>
<feature type="transmembrane region" description="Helical" evidence="5">
    <location>
        <begin position="374"/>
        <end position="396"/>
    </location>
</feature>
<dbReference type="SUPFAM" id="SSF103473">
    <property type="entry name" value="MFS general substrate transporter"/>
    <property type="match status" value="1"/>
</dbReference>
<keyword evidence="4 5" id="KW-0472">Membrane</keyword>
<feature type="transmembrane region" description="Helical" evidence="5">
    <location>
        <begin position="286"/>
        <end position="304"/>
    </location>
</feature>
<comment type="subcellular location">
    <subcellularLocation>
        <location evidence="1">Cell membrane</location>
        <topology evidence="1">Multi-pass membrane protein</topology>
    </subcellularLocation>
</comment>
<dbReference type="PROSITE" id="PS50850">
    <property type="entry name" value="MFS"/>
    <property type="match status" value="1"/>
</dbReference>
<dbReference type="PANTHER" id="PTHR23514:SF13">
    <property type="entry name" value="INNER MEMBRANE PROTEIN YBJJ"/>
    <property type="match status" value="1"/>
</dbReference>
<evidence type="ECO:0000256" key="5">
    <source>
        <dbReference type="SAM" id="Phobius"/>
    </source>
</evidence>
<dbReference type="AlphaFoldDB" id="A0A5D0U9A1"/>
<evidence type="ECO:0000313" key="7">
    <source>
        <dbReference type="EMBL" id="TYC13639.1"/>
    </source>
</evidence>
<dbReference type="InterPro" id="IPR051788">
    <property type="entry name" value="MFS_Transporter"/>
</dbReference>
<dbReference type="GO" id="GO:0005886">
    <property type="term" value="C:plasma membrane"/>
    <property type="evidence" value="ECO:0007669"/>
    <property type="project" value="UniProtKB-SubCell"/>
</dbReference>
<organism evidence="7 8">
    <name type="scientific">Actinomadura syzygii</name>
    <dbReference type="NCBI Taxonomy" id="1427538"/>
    <lineage>
        <taxon>Bacteria</taxon>
        <taxon>Bacillati</taxon>
        <taxon>Actinomycetota</taxon>
        <taxon>Actinomycetes</taxon>
        <taxon>Streptosporangiales</taxon>
        <taxon>Thermomonosporaceae</taxon>
        <taxon>Actinomadura</taxon>
    </lineage>
</organism>
<proteinExistence type="predicted"/>
<evidence type="ECO:0000256" key="2">
    <source>
        <dbReference type="ARBA" id="ARBA00022692"/>
    </source>
</evidence>
<name>A0A5D0U9A1_9ACTN</name>
<feature type="transmembrane region" description="Helical" evidence="5">
    <location>
        <begin position="310"/>
        <end position="329"/>
    </location>
</feature>
<gene>
    <name evidence="7" type="ORF">FXF65_18290</name>
</gene>
<feature type="transmembrane region" description="Helical" evidence="5">
    <location>
        <begin position="107"/>
        <end position="126"/>
    </location>
</feature>
<feature type="transmembrane region" description="Helical" evidence="5">
    <location>
        <begin position="169"/>
        <end position="188"/>
    </location>
</feature>
<dbReference type="InterPro" id="IPR036259">
    <property type="entry name" value="MFS_trans_sf"/>
</dbReference>
<feature type="transmembrane region" description="Helical" evidence="5">
    <location>
        <begin position="52"/>
        <end position="77"/>
    </location>
</feature>
<feature type="transmembrane region" description="Helical" evidence="5">
    <location>
        <begin position="220"/>
        <end position="242"/>
    </location>
</feature>
<dbReference type="Gene3D" id="1.20.1250.20">
    <property type="entry name" value="MFS general substrate transporter like domains"/>
    <property type="match status" value="2"/>
</dbReference>
<dbReference type="EMBL" id="VSFF01000007">
    <property type="protein sequence ID" value="TYC13639.1"/>
    <property type="molecule type" value="Genomic_DNA"/>
</dbReference>
<feature type="transmembrane region" description="Helical" evidence="5">
    <location>
        <begin position="349"/>
        <end position="368"/>
    </location>
</feature>
<evidence type="ECO:0000256" key="4">
    <source>
        <dbReference type="ARBA" id="ARBA00023136"/>
    </source>
</evidence>
<dbReference type="InterPro" id="IPR020846">
    <property type="entry name" value="MFS_dom"/>
</dbReference>
<dbReference type="OrthoDB" id="3864150at2"/>
<evidence type="ECO:0000259" key="6">
    <source>
        <dbReference type="PROSITE" id="PS50850"/>
    </source>
</evidence>
<dbReference type="RefSeq" id="WP_148351189.1">
    <property type="nucleotide sequence ID" value="NZ_JBHSBF010000010.1"/>
</dbReference>
<dbReference type="CDD" id="cd17393">
    <property type="entry name" value="MFS_MosC_like"/>
    <property type="match status" value="1"/>
</dbReference>
<feature type="transmembrane region" description="Helical" evidence="5">
    <location>
        <begin position="138"/>
        <end position="163"/>
    </location>
</feature>
<dbReference type="GO" id="GO:0022857">
    <property type="term" value="F:transmembrane transporter activity"/>
    <property type="evidence" value="ECO:0007669"/>
    <property type="project" value="InterPro"/>
</dbReference>
<dbReference type="InterPro" id="IPR011701">
    <property type="entry name" value="MFS"/>
</dbReference>
<keyword evidence="8" id="KW-1185">Reference proteome</keyword>
<evidence type="ECO:0000256" key="3">
    <source>
        <dbReference type="ARBA" id="ARBA00022989"/>
    </source>
</evidence>
<feature type="transmembrane region" description="Helical" evidence="5">
    <location>
        <begin position="254"/>
        <end position="274"/>
    </location>
</feature>
<protein>
    <submittedName>
        <fullName evidence="7">MFS transporter</fullName>
    </submittedName>
</protein>
<feature type="transmembrane region" description="Helical" evidence="5">
    <location>
        <begin position="20"/>
        <end position="40"/>
    </location>
</feature>
<accession>A0A5D0U9A1</accession>
<sequence length="415" mass="41902">MSEGSRTSRAVTGRDRQARFAAYAAFAVQGLCFASLVTQVPRIQDSHHLSDATLSLVLLMVPLIAGVGSVASGALFARFGSGPVLRASQPAVAVTIALIGLTGDNDLALYLAVAAFGLFVGAVDASMNAQAVAVERRYGVSLITGFYAVWSVAGILGGLWASLTNKIDLPLFAGFAIAAAAGVAGSLATGRGLYRRAEEGDGPTAAELKAAGRRVPWRPILVVGAAMAVAYLADSAISSYGAKYLDDELSASDWVAPLGYVAYQVTMVASRAVADLAVRRSGAVRVVRLGGAVGLAGMVGVVAAPNAAVAIAAFAVAGLGLSVIAPVSFSAAGRVDPTGLGVAVARVNIFNYVGFVLGAAVVGAIAPLSDDHGLRIAFVVPAALVLVVFATAKGFAPDPVKGARPDAPAMERPVA</sequence>
<dbReference type="PANTHER" id="PTHR23514">
    <property type="entry name" value="BYPASS OF STOP CODON PROTEIN 6"/>
    <property type="match status" value="1"/>
</dbReference>
<dbReference type="Proteomes" id="UP000322634">
    <property type="component" value="Unassembled WGS sequence"/>
</dbReference>
<comment type="caution">
    <text evidence="7">The sequence shown here is derived from an EMBL/GenBank/DDBJ whole genome shotgun (WGS) entry which is preliminary data.</text>
</comment>
<reference evidence="7 8" key="1">
    <citation type="submission" date="2019-08" db="EMBL/GenBank/DDBJ databases">
        <title>Actinomadura sp. nov. CYP1-5 isolated from mountain soil.</title>
        <authorList>
            <person name="Songsumanus A."/>
            <person name="Kuncharoen N."/>
            <person name="Kudo T."/>
            <person name="Yuki M."/>
            <person name="Igarashi Y."/>
            <person name="Tanasupawat S."/>
        </authorList>
    </citation>
    <scope>NUCLEOTIDE SEQUENCE [LARGE SCALE GENOMIC DNA]</scope>
    <source>
        <strain evidence="7 8">GKU157</strain>
    </source>
</reference>
<keyword evidence="3 5" id="KW-1133">Transmembrane helix</keyword>
<evidence type="ECO:0000256" key="1">
    <source>
        <dbReference type="ARBA" id="ARBA00004651"/>
    </source>
</evidence>
<evidence type="ECO:0000313" key="8">
    <source>
        <dbReference type="Proteomes" id="UP000322634"/>
    </source>
</evidence>
<keyword evidence="2 5" id="KW-0812">Transmembrane</keyword>
<feature type="transmembrane region" description="Helical" evidence="5">
    <location>
        <begin position="84"/>
        <end position="101"/>
    </location>
</feature>
<feature type="domain" description="Major facilitator superfamily (MFS) profile" evidence="6">
    <location>
        <begin position="220"/>
        <end position="415"/>
    </location>
</feature>